<gene>
    <name evidence="1" type="ORF">L1987_58052</name>
</gene>
<accession>A0ACB9DE69</accession>
<protein>
    <submittedName>
        <fullName evidence="1">Uncharacterized protein</fullName>
    </submittedName>
</protein>
<evidence type="ECO:0000313" key="1">
    <source>
        <dbReference type="EMBL" id="KAI3744953.1"/>
    </source>
</evidence>
<reference evidence="2" key="1">
    <citation type="journal article" date="2022" name="Mol. Ecol. Resour.">
        <title>The genomes of chicory, endive, great burdock and yacon provide insights into Asteraceae palaeo-polyploidization history and plant inulin production.</title>
        <authorList>
            <person name="Fan W."/>
            <person name="Wang S."/>
            <person name="Wang H."/>
            <person name="Wang A."/>
            <person name="Jiang F."/>
            <person name="Liu H."/>
            <person name="Zhao H."/>
            <person name="Xu D."/>
            <person name="Zhang Y."/>
        </authorList>
    </citation>
    <scope>NUCLEOTIDE SEQUENCE [LARGE SCALE GENOMIC DNA]</scope>
    <source>
        <strain evidence="2">cv. Yunnan</strain>
    </source>
</reference>
<sequence>MKSVGYGSGDDEEKQEESDDETKYKSTIEWEYIYLMNQFRIVFNDGDVEMFFAARMETLAIHHLRELERIAKFDKDVEQAEKEEMEAQTDESDSDKFDDDEDEMVKLLEIKI</sequence>
<keyword evidence="2" id="KW-1185">Reference proteome</keyword>
<comment type="caution">
    <text evidence="1">The sequence shown here is derived from an EMBL/GenBank/DDBJ whole genome shotgun (WGS) entry which is preliminary data.</text>
</comment>
<reference evidence="1 2" key="2">
    <citation type="journal article" date="2022" name="Mol. Ecol. Resour.">
        <title>The genomes of chicory, endive, great burdock and yacon provide insights into Asteraceae paleo-polyploidization history and plant inulin production.</title>
        <authorList>
            <person name="Fan W."/>
            <person name="Wang S."/>
            <person name="Wang H."/>
            <person name="Wang A."/>
            <person name="Jiang F."/>
            <person name="Liu H."/>
            <person name="Zhao H."/>
            <person name="Xu D."/>
            <person name="Zhang Y."/>
        </authorList>
    </citation>
    <scope>NUCLEOTIDE SEQUENCE [LARGE SCALE GENOMIC DNA]</scope>
    <source>
        <strain evidence="2">cv. Yunnan</strain>
        <tissue evidence="1">Leaves</tissue>
    </source>
</reference>
<organism evidence="1 2">
    <name type="scientific">Smallanthus sonchifolius</name>
    <dbReference type="NCBI Taxonomy" id="185202"/>
    <lineage>
        <taxon>Eukaryota</taxon>
        <taxon>Viridiplantae</taxon>
        <taxon>Streptophyta</taxon>
        <taxon>Embryophyta</taxon>
        <taxon>Tracheophyta</taxon>
        <taxon>Spermatophyta</taxon>
        <taxon>Magnoliopsida</taxon>
        <taxon>eudicotyledons</taxon>
        <taxon>Gunneridae</taxon>
        <taxon>Pentapetalae</taxon>
        <taxon>asterids</taxon>
        <taxon>campanulids</taxon>
        <taxon>Asterales</taxon>
        <taxon>Asteraceae</taxon>
        <taxon>Asteroideae</taxon>
        <taxon>Heliantheae alliance</taxon>
        <taxon>Millerieae</taxon>
        <taxon>Smallanthus</taxon>
    </lineage>
</organism>
<dbReference type="Proteomes" id="UP001056120">
    <property type="component" value="Linkage Group LG19"/>
</dbReference>
<name>A0ACB9DE69_9ASTR</name>
<proteinExistence type="predicted"/>
<evidence type="ECO:0000313" key="2">
    <source>
        <dbReference type="Proteomes" id="UP001056120"/>
    </source>
</evidence>
<dbReference type="EMBL" id="CM042036">
    <property type="protein sequence ID" value="KAI3744953.1"/>
    <property type="molecule type" value="Genomic_DNA"/>
</dbReference>